<sequence length="540" mass="62449">MEQQKDKSVAYQKKLSSYTQRPEEGTRFIIKKNLQQIVPNVIKLVNEFQQTNEQKYRSLCQLQHVCLIAENAIQPYLEQIIRALAKYLNHEEEPIQKKCAVIAEIIGIFIDAEIYTPLLITLFSDEESKNNLKNLLVILSIMIQNENPSTIEPHLEKLVQVITNLEQTYQDNEEVLIALFQIDSNIINIAGETSAIYCRQLFTILLTVQATTKYGKQYHDQIDKVMLNLAKICGYSGIADLHANEVSILLQEFTENKSYMQWNKYSKDRFKFDVIVRNCKEGISKFMPTIIEIIQHNSNRDAEVEIKIDMLVLIEYLFQQDKLADTLKEYSVQLLQKVLIPSIVWKVGKTQTRTRKAGVINIIKMIDNDLITGEGVMSCIKELLPPIQNCLEDDYTPDLRFAACNLVERVFKITRDLIDYEHIFQFYTALLERLDDAQDVIRMEITKSFAIFFSMPCLKTSQSIFEYCVKALFIHLDDQNEEIQSSMYNCLRIGARFQPKIVLDEAKASQGKAKYPRRCTELINLASEIITDQSSENNNN</sequence>
<dbReference type="Gene3D" id="1.25.10.10">
    <property type="entry name" value="Leucine-rich Repeat Variant"/>
    <property type="match status" value="2"/>
</dbReference>
<proteinExistence type="predicted"/>
<organism evidence="2 3">
    <name type="scientific">Pseudocohnilembus persalinus</name>
    <name type="common">Ciliate</name>
    <dbReference type="NCBI Taxonomy" id="266149"/>
    <lineage>
        <taxon>Eukaryota</taxon>
        <taxon>Sar</taxon>
        <taxon>Alveolata</taxon>
        <taxon>Ciliophora</taxon>
        <taxon>Intramacronucleata</taxon>
        <taxon>Oligohymenophorea</taxon>
        <taxon>Scuticociliatia</taxon>
        <taxon>Philasterida</taxon>
        <taxon>Pseudocohnilembidae</taxon>
        <taxon>Pseudocohnilembus</taxon>
    </lineage>
</organism>
<feature type="domain" description="Dynein axonemal assembly factor 5 HEAT-repeat" evidence="1">
    <location>
        <begin position="14"/>
        <end position="211"/>
    </location>
</feature>
<dbReference type="OMA" id="SVYSDCW"/>
<dbReference type="InParanoid" id="A0A0V0Q7Z1"/>
<evidence type="ECO:0000313" key="3">
    <source>
        <dbReference type="Proteomes" id="UP000054937"/>
    </source>
</evidence>
<keyword evidence="3" id="KW-1185">Reference proteome</keyword>
<evidence type="ECO:0000313" key="2">
    <source>
        <dbReference type="EMBL" id="KRW98360.1"/>
    </source>
</evidence>
<evidence type="ECO:0000259" key="1">
    <source>
        <dbReference type="Pfam" id="PF24573"/>
    </source>
</evidence>
<dbReference type="Proteomes" id="UP000054937">
    <property type="component" value="Unassembled WGS sequence"/>
</dbReference>
<dbReference type="AlphaFoldDB" id="A0A0V0Q7Z1"/>
<gene>
    <name evidence="2" type="ORF">PPERSA_03532</name>
</gene>
<dbReference type="InterPro" id="IPR052623">
    <property type="entry name" value="DAAF5"/>
</dbReference>
<dbReference type="InterPro" id="IPR016024">
    <property type="entry name" value="ARM-type_fold"/>
</dbReference>
<dbReference type="Pfam" id="PF24573">
    <property type="entry name" value="HEAT_DAAF5"/>
    <property type="match status" value="1"/>
</dbReference>
<dbReference type="PANTHER" id="PTHR16216:SF2">
    <property type="entry name" value="DYNEIN AXONEMAL ASSEMBLY FACTOR 5"/>
    <property type="match status" value="1"/>
</dbReference>
<dbReference type="InterPro" id="IPR011989">
    <property type="entry name" value="ARM-like"/>
</dbReference>
<dbReference type="EMBL" id="LDAU01000253">
    <property type="protein sequence ID" value="KRW98360.1"/>
    <property type="molecule type" value="Genomic_DNA"/>
</dbReference>
<protein>
    <submittedName>
        <fullName evidence="2">Armadillo-type fold</fullName>
    </submittedName>
</protein>
<comment type="caution">
    <text evidence="2">The sequence shown here is derived from an EMBL/GenBank/DDBJ whole genome shotgun (WGS) entry which is preliminary data.</text>
</comment>
<accession>A0A0V0Q7Z1</accession>
<dbReference type="OrthoDB" id="414863at2759"/>
<reference evidence="2 3" key="1">
    <citation type="journal article" date="2015" name="Sci. Rep.">
        <title>Genome of the facultative scuticociliatosis pathogen Pseudocohnilembus persalinus provides insight into its virulence through horizontal gene transfer.</title>
        <authorList>
            <person name="Xiong J."/>
            <person name="Wang G."/>
            <person name="Cheng J."/>
            <person name="Tian M."/>
            <person name="Pan X."/>
            <person name="Warren A."/>
            <person name="Jiang C."/>
            <person name="Yuan D."/>
            <person name="Miao W."/>
        </authorList>
    </citation>
    <scope>NUCLEOTIDE SEQUENCE [LARGE SCALE GENOMIC DNA]</scope>
    <source>
        <strain evidence="2">36N120E</strain>
    </source>
</reference>
<name>A0A0V0Q7Z1_PSEPJ</name>
<dbReference type="PANTHER" id="PTHR16216">
    <property type="entry name" value="DYNEIN ASSEMBLY FACTOR 5, AXONEMAL"/>
    <property type="match status" value="1"/>
</dbReference>
<dbReference type="InterPro" id="IPR056497">
    <property type="entry name" value="HEAT_DAAF5"/>
</dbReference>
<dbReference type="SUPFAM" id="SSF48371">
    <property type="entry name" value="ARM repeat"/>
    <property type="match status" value="1"/>
</dbReference>